<evidence type="ECO:0000256" key="4">
    <source>
        <dbReference type="ARBA" id="ARBA00022741"/>
    </source>
</evidence>
<dbReference type="InterPro" id="IPR011527">
    <property type="entry name" value="ABC1_TM_dom"/>
</dbReference>
<proteinExistence type="predicted"/>
<keyword evidence="7 8" id="KW-0472">Membrane</keyword>
<evidence type="ECO:0000256" key="2">
    <source>
        <dbReference type="ARBA" id="ARBA00022448"/>
    </source>
</evidence>
<dbReference type="PROSITE" id="PS50893">
    <property type="entry name" value="ABC_TRANSPORTER_2"/>
    <property type="match status" value="1"/>
</dbReference>
<dbReference type="Proteomes" id="UP000271797">
    <property type="component" value="Chromosome"/>
</dbReference>
<feature type="transmembrane region" description="Helical" evidence="8">
    <location>
        <begin position="152"/>
        <end position="173"/>
    </location>
</feature>
<name>A0A3S4LKX2_ECOLX</name>
<evidence type="ECO:0000313" key="14">
    <source>
        <dbReference type="Proteomes" id="UP000277930"/>
    </source>
</evidence>
<dbReference type="EMBL" id="LR134238">
    <property type="protein sequence ID" value="VED14394.1"/>
    <property type="molecule type" value="Genomic_DNA"/>
</dbReference>
<dbReference type="FunFam" id="1.20.1560.10:FF:000125">
    <property type="entry name" value="Hypothetical ABC transporter ATP-binding protein yddA"/>
    <property type="match status" value="1"/>
</dbReference>
<dbReference type="InterPro" id="IPR027417">
    <property type="entry name" value="P-loop_NTPase"/>
</dbReference>
<dbReference type="SUPFAM" id="SSF52540">
    <property type="entry name" value="P-loop containing nucleoside triphosphate hydrolases"/>
    <property type="match status" value="1"/>
</dbReference>
<dbReference type="PROSITE" id="PS00211">
    <property type="entry name" value="ABC_TRANSPORTER_1"/>
    <property type="match status" value="1"/>
</dbReference>
<dbReference type="AlphaFoldDB" id="A0A3S4LKX2"/>
<dbReference type="CDD" id="cd03223">
    <property type="entry name" value="ABCD_peroxisomal_ALDP"/>
    <property type="match status" value="1"/>
</dbReference>
<dbReference type="InterPro" id="IPR003593">
    <property type="entry name" value="AAA+_ATPase"/>
</dbReference>
<keyword evidence="2" id="KW-0813">Transport</keyword>
<feature type="transmembrane region" description="Helical" evidence="8">
    <location>
        <begin position="31"/>
        <end position="51"/>
    </location>
</feature>
<dbReference type="InterPro" id="IPR003439">
    <property type="entry name" value="ABC_transporter-like_ATP-bd"/>
</dbReference>
<organism evidence="11 13">
    <name type="scientific">Escherichia coli</name>
    <dbReference type="NCBI Taxonomy" id="562"/>
    <lineage>
        <taxon>Bacteria</taxon>
        <taxon>Pseudomonadati</taxon>
        <taxon>Pseudomonadota</taxon>
        <taxon>Gammaproteobacteria</taxon>
        <taxon>Enterobacterales</taxon>
        <taxon>Enterobacteriaceae</taxon>
        <taxon>Escherichia</taxon>
    </lineage>
</organism>
<feature type="domain" description="ABC transporter" evidence="9">
    <location>
        <begin position="367"/>
        <end position="562"/>
    </location>
</feature>
<evidence type="ECO:0000313" key="12">
    <source>
        <dbReference type="EMBL" id="VED35750.1"/>
    </source>
</evidence>
<feature type="transmembrane region" description="Helical" evidence="8">
    <location>
        <begin position="71"/>
        <end position="90"/>
    </location>
</feature>
<evidence type="ECO:0000313" key="11">
    <source>
        <dbReference type="EMBL" id="VED14394.1"/>
    </source>
</evidence>
<dbReference type="InterPro" id="IPR017871">
    <property type="entry name" value="ABC_transporter-like_CS"/>
</dbReference>
<evidence type="ECO:0000313" key="13">
    <source>
        <dbReference type="Proteomes" id="UP000271797"/>
    </source>
</evidence>
<evidence type="ECO:0000256" key="8">
    <source>
        <dbReference type="SAM" id="Phobius"/>
    </source>
</evidence>
<dbReference type="InterPro" id="IPR050835">
    <property type="entry name" value="ABC_transporter_sub-D"/>
</dbReference>
<evidence type="ECO:0000259" key="9">
    <source>
        <dbReference type="PROSITE" id="PS50893"/>
    </source>
</evidence>
<comment type="subcellular location">
    <subcellularLocation>
        <location evidence="1">Cell membrane</location>
        <topology evidence="1">Multi-pass membrane protein</topology>
    </subcellularLocation>
</comment>
<dbReference type="SMART" id="SM00382">
    <property type="entry name" value="AAA"/>
    <property type="match status" value="1"/>
</dbReference>
<dbReference type="GO" id="GO:0005524">
    <property type="term" value="F:ATP binding"/>
    <property type="evidence" value="ECO:0007669"/>
    <property type="project" value="UniProtKB-KW"/>
</dbReference>
<dbReference type="PANTHER" id="PTHR11384:SF59">
    <property type="entry name" value="LYSOSOMAL COBALAMIN TRANSPORTER ABCD4"/>
    <property type="match status" value="1"/>
</dbReference>
<dbReference type="GO" id="GO:0005886">
    <property type="term" value="C:plasma membrane"/>
    <property type="evidence" value="ECO:0007669"/>
    <property type="project" value="UniProtKB-SubCell"/>
</dbReference>
<keyword evidence="3 8" id="KW-0812">Transmembrane</keyword>
<keyword evidence="6 8" id="KW-1133">Transmembrane helix</keyword>
<sequence>MITIPITFRMLIAKYLCLLKPFWLRKNNKTSVLLIIIILAMILGVVKIQVWLNDWNNDFFNALSQKETDKLWQLVLWFPALLGIFVLISVNKTWLIKLLTIRWREWLTDYYLNRWFADKNYYFTQIYGEHKNTDNPDQRIAEDILLLISKTLSLSFGFIQSLSMLITFTVILWQSAGTLSFTVGGTEWNIQGYMVYTVVLIVIGGTLFTHKVGKRIRPLNVEKQRSEATFRTNLVQHNKQAELIALSNAESLQRQELSDNFHTIKDNWHRLMNRQRWLDYWQNIYSRSLSVLPYFLLLPQFISGQINLGGLMKSRQAFMLVSNNLSWFIYKYDELAELAAVIDRLYEFHQLTEQRPTNKPKNCQHAVQVADASIRTPDNKIILENLNFHVSPGKWLLLKGYSGAGKTTLLKTLSHCWPWFKGDISSPADSWYVSQTPLIKTGLLKEIICKALPLSVDDKSLSEVLHQVGLGKLAARIHDHDRWGDILSSGEKQRIALARLILRRPKWIFLDETTSHFEEQEAIRLLRLVREKLPSSGVIMVTHQPGVWNLADDICDISAVLKKQ</sequence>
<dbReference type="Pfam" id="PF06472">
    <property type="entry name" value="ABC_membrane_2"/>
    <property type="match status" value="1"/>
</dbReference>
<feature type="domain" description="ABC transmembrane type-1" evidence="10">
    <location>
        <begin position="36"/>
        <end position="337"/>
    </location>
</feature>
<gene>
    <name evidence="11" type="primary">yddA</name>
    <name evidence="11" type="ORF">NCTC9044_05315</name>
    <name evidence="12" type="ORF">NCTC9702_02996</name>
</gene>
<dbReference type="SUPFAM" id="SSF90123">
    <property type="entry name" value="ABC transporter transmembrane region"/>
    <property type="match status" value="1"/>
</dbReference>
<dbReference type="GO" id="GO:0140359">
    <property type="term" value="F:ABC-type transporter activity"/>
    <property type="evidence" value="ECO:0007669"/>
    <property type="project" value="InterPro"/>
</dbReference>
<keyword evidence="5 11" id="KW-0067">ATP-binding</keyword>
<dbReference type="PROSITE" id="PS50929">
    <property type="entry name" value="ABC_TM1F"/>
    <property type="match status" value="1"/>
</dbReference>
<dbReference type="RefSeq" id="WP_000628566.1">
    <property type="nucleotide sequence ID" value="NZ_JACCMY010000022.1"/>
</dbReference>
<accession>A0A3S4LKX2</accession>
<dbReference type="Pfam" id="PF00005">
    <property type="entry name" value="ABC_tran"/>
    <property type="match status" value="1"/>
</dbReference>
<dbReference type="Proteomes" id="UP000277930">
    <property type="component" value="Chromosome 1"/>
</dbReference>
<evidence type="ECO:0000256" key="1">
    <source>
        <dbReference type="ARBA" id="ARBA00004651"/>
    </source>
</evidence>
<dbReference type="Gene3D" id="1.20.1560.10">
    <property type="entry name" value="ABC transporter type 1, transmembrane domain"/>
    <property type="match status" value="1"/>
</dbReference>
<feature type="transmembrane region" description="Helical" evidence="8">
    <location>
        <begin position="193"/>
        <end position="210"/>
    </location>
</feature>
<evidence type="ECO:0000256" key="3">
    <source>
        <dbReference type="ARBA" id="ARBA00022692"/>
    </source>
</evidence>
<keyword evidence="4" id="KW-0547">Nucleotide-binding</keyword>
<evidence type="ECO:0000259" key="10">
    <source>
        <dbReference type="PROSITE" id="PS50929"/>
    </source>
</evidence>
<dbReference type="GO" id="GO:0016887">
    <property type="term" value="F:ATP hydrolysis activity"/>
    <property type="evidence" value="ECO:0007669"/>
    <property type="project" value="InterPro"/>
</dbReference>
<evidence type="ECO:0000256" key="7">
    <source>
        <dbReference type="ARBA" id="ARBA00023136"/>
    </source>
</evidence>
<evidence type="ECO:0000256" key="5">
    <source>
        <dbReference type="ARBA" id="ARBA00022840"/>
    </source>
</evidence>
<protein>
    <submittedName>
        <fullName evidence="11">ABC transporter ATP-binding protein/permease</fullName>
    </submittedName>
</protein>
<dbReference type="Gene3D" id="3.40.50.300">
    <property type="entry name" value="P-loop containing nucleotide triphosphate hydrolases"/>
    <property type="match status" value="1"/>
</dbReference>
<evidence type="ECO:0000256" key="6">
    <source>
        <dbReference type="ARBA" id="ARBA00022989"/>
    </source>
</evidence>
<dbReference type="EMBL" id="LR134246">
    <property type="protein sequence ID" value="VED35750.1"/>
    <property type="molecule type" value="Genomic_DNA"/>
</dbReference>
<dbReference type="PANTHER" id="PTHR11384">
    <property type="entry name" value="ATP-BINDING CASSETTE, SUB-FAMILY D MEMBER"/>
    <property type="match status" value="1"/>
</dbReference>
<reference evidence="13 14" key="1">
    <citation type="submission" date="2018-12" db="EMBL/GenBank/DDBJ databases">
        <authorList>
            <consortium name="Pathogen Informatics"/>
        </authorList>
    </citation>
    <scope>NUCLEOTIDE SEQUENCE [LARGE SCALE GENOMIC DNA]</scope>
    <source>
        <strain evidence="11 13">NCTC9044</strain>
        <strain evidence="12 14">NCTC9702</strain>
    </source>
</reference>
<dbReference type="InterPro" id="IPR036640">
    <property type="entry name" value="ABC1_TM_sf"/>
</dbReference>